<evidence type="ECO:0000313" key="2">
    <source>
        <dbReference type="EMBL" id="GFS36230.1"/>
    </source>
</evidence>
<gene>
    <name evidence="2" type="ORF">Acr_00g0044810</name>
</gene>
<keyword evidence="3" id="KW-1185">Reference proteome</keyword>
<dbReference type="Proteomes" id="UP000585474">
    <property type="component" value="Unassembled WGS sequence"/>
</dbReference>
<dbReference type="EMBL" id="BJWL01000246">
    <property type="protein sequence ID" value="GFS36230.1"/>
    <property type="molecule type" value="Genomic_DNA"/>
</dbReference>
<reference evidence="3" key="1">
    <citation type="submission" date="2019-07" db="EMBL/GenBank/DDBJ databases">
        <title>De Novo Assembly of kiwifruit Actinidia rufa.</title>
        <authorList>
            <person name="Sugita-Konishi S."/>
            <person name="Sato K."/>
            <person name="Mori E."/>
            <person name="Abe Y."/>
            <person name="Kisaki G."/>
            <person name="Hamano K."/>
            <person name="Suezawa K."/>
            <person name="Otani M."/>
            <person name="Fukuda T."/>
            <person name="Manabe T."/>
            <person name="Gomi K."/>
            <person name="Tabuchi M."/>
            <person name="Akimitsu K."/>
            <person name="Kataoka I."/>
        </authorList>
    </citation>
    <scope>NUCLEOTIDE SEQUENCE [LARGE SCALE GENOMIC DNA]</scope>
    <source>
        <strain evidence="3">cv. Fuchu</strain>
    </source>
</reference>
<dbReference type="AlphaFoldDB" id="A0A7J0DJ02"/>
<evidence type="ECO:0000256" key="1">
    <source>
        <dbReference type="SAM" id="Phobius"/>
    </source>
</evidence>
<organism evidence="2 3">
    <name type="scientific">Actinidia rufa</name>
    <dbReference type="NCBI Taxonomy" id="165716"/>
    <lineage>
        <taxon>Eukaryota</taxon>
        <taxon>Viridiplantae</taxon>
        <taxon>Streptophyta</taxon>
        <taxon>Embryophyta</taxon>
        <taxon>Tracheophyta</taxon>
        <taxon>Spermatophyta</taxon>
        <taxon>Magnoliopsida</taxon>
        <taxon>eudicotyledons</taxon>
        <taxon>Gunneridae</taxon>
        <taxon>Pentapetalae</taxon>
        <taxon>asterids</taxon>
        <taxon>Ericales</taxon>
        <taxon>Actinidiaceae</taxon>
        <taxon>Actinidia</taxon>
    </lineage>
</organism>
<protein>
    <submittedName>
        <fullName evidence="2">Uncharacterized protein</fullName>
    </submittedName>
</protein>
<comment type="caution">
    <text evidence="2">The sequence shown here is derived from an EMBL/GenBank/DDBJ whole genome shotgun (WGS) entry which is preliminary data.</text>
</comment>
<evidence type="ECO:0000313" key="3">
    <source>
        <dbReference type="Proteomes" id="UP000585474"/>
    </source>
</evidence>
<keyword evidence="1" id="KW-0812">Transmembrane</keyword>
<feature type="transmembrane region" description="Helical" evidence="1">
    <location>
        <begin position="73"/>
        <end position="94"/>
    </location>
</feature>
<proteinExistence type="predicted"/>
<keyword evidence="1" id="KW-1133">Transmembrane helix</keyword>
<accession>A0A7J0DJ02</accession>
<name>A0A7J0DJ02_9ERIC</name>
<keyword evidence="1" id="KW-0472">Membrane</keyword>
<sequence length="178" mass="19589">MLRIERQASPRCAFSSEELSARLDENAALVKDLNLNKGITSSSSSFASFNSSSSEDEEGEEVNQLVLNKRGRVVDHVVALAVLIAASVVLILALSSNFEDYDNLAFTPLWPVGEDVITHSYSESYGSDTSSKKSTWPQNSELSVRRSLTQSPILPQCRTLHLSKTLPSFKSRRGPIWA</sequence>